<keyword evidence="4 6" id="KW-0808">Transferase</keyword>
<evidence type="ECO:0000256" key="1">
    <source>
        <dbReference type="ARBA" id="ARBA00010396"/>
    </source>
</evidence>
<keyword evidence="2 6" id="KW-0698">rRNA processing</keyword>
<organism evidence="7">
    <name type="scientific">uncultured bacterium</name>
    <name type="common">gcode 4</name>
    <dbReference type="NCBI Taxonomy" id="1234023"/>
    <lineage>
        <taxon>Bacteria</taxon>
        <taxon>environmental samples</taxon>
    </lineage>
</organism>
<comment type="subcellular location">
    <subcellularLocation>
        <location evidence="6">Cytoplasm</location>
    </subcellularLocation>
</comment>
<evidence type="ECO:0000313" key="7">
    <source>
        <dbReference type="EMBL" id="EKE27492.1"/>
    </source>
</evidence>
<keyword evidence="6" id="KW-0963">Cytoplasm</keyword>
<dbReference type="Pfam" id="PF01795">
    <property type="entry name" value="Methyltransf_5"/>
    <property type="match status" value="1"/>
</dbReference>
<dbReference type="AlphaFoldDB" id="K2G020"/>
<dbReference type="PIRSF" id="PIRSF004486">
    <property type="entry name" value="MraW"/>
    <property type="match status" value="1"/>
</dbReference>
<evidence type="ECO:0000256" key="4">
    <source>
        <dbReference type="ARBA" id="ARBA00022679"/>
    </source>
</evidence>
<accession>K2G020</accession>
<feature type="binding site" evidence="6">
    <location>
        <position position="131"/>
    </location>
    <ligand>
        <name>S-adenosyl-L-methionine</name>
        <dbReference type="ChEBI" id="CHEBI:59789"/>
    </ligand>
</feature>
<dbReference type="GO" id="GO:0070475">
    <property type="term" value="P:rRNA base methylation"/>
    <property type="evidence" value="ECO:0007669"/>
    <property type="project" value="UniProtKB-UniRule"/>
</dbReference>
<gene>
    <name evidence="6" type="primary">rsmH</name>
    <name evidence="7" type="ORF">ACD_3C00198G0006</name>
</gene>
<feature type="binding site" evidence="6">
    <location>
        <position position="138"/>
    </location>
    <ligand>
        <name>S-adenosyl-L-methionine</name>
        <dbReference type="ChEBI" id="CHEBI:59789"/>
    </ligand>
</feature>
<evidence type="ECO:0000256" key="6">
    <source>
        <dbReference type="HAMAP-Rule" id="MF_01007"/>
    </source>
</evidence>
<dbReference type="InterPro" id="IPR023397">
    <property type="entry name" value="SAM-dep_MeTrfase_MraW_recog"/>
</dbReference>
<dbReference type="InterPro" id="IPR029063">
    <property type="entry name" value="SAM-dependent_MTases_sf"/>
</dbReference>
<feature type="binding site" evidence="6">
    <location>
        <position position="110"/>
    </location>
    <ligand>
        <name>S-adenosyl-L-methionine</name>
        <dbReference type="ChEBI" id="CHEBI:59789"/>
    </ligand>
</feature>
<name>K2G020_9BACT</name>
<protein>
    <recommendedName>
        <fullName evidence="6">Ribosomal RNA small subunit methyltransferase H</fullName>
        <ecNumber evidence="6">2.1.1.199</ecNumber>
    </recommendedName>
    <alternativeName>
        <fullName evidence="6">16S rRNA m(4)C1402 methyltransferase</fullName>
    </alternativeName>
    <alternativeName>
        <fullName evidence="6">rRNA (cytosine-N(4)-)-methyltransferase RsmH</fullName>
    </alternativeName>
</protein>
<comment type="catalytic activity">
    <reaction evidence="6">
        <text>cytidine(1402) in 16S rRNA + S-adenosyl-L-methionine = N(4)-methylcytidine(1402) in 16S rRNA + S-adenosyl-L-homocysteine + H(+)</text>
        <dbReference type="Rhea" id="RHEA:42928"/>
        <dbReference type="Rhea" id="RHEA-COMP:10286"/>
        <dbReference type="Rhea" id="RHEA-COMP:10287"/>
        <dbReference type="ChEBI" id="CHEBI:15378"/>
        <dbReference type="ChEBI" id="CHEBI:57856"/>
        <dbReference type="ChEBI" id="CHEBI:59789"/>
        <dbReference type="ChEBI" id="CHEBI:74506"/>
        <dbReference type="ChEBI" id="CHEBI:82748"/>
        <dbReference type="EC" id="2.1.1.199"/>
    </reaction>
</comment>
<sequence>MKISSIVFRVFNIFLTILAIQNPWHIPVLYHEILEGISLFQDKQNIVVDATLWLWWHAIWILSKMNKGDVFIAFDADLDNLRSAQENIEASIWNEIKNKNITIHYIHSNFRFLSKNLSDIWVDKITHIYYDFWVNSVHYDNAEKWFSFRLSWPLDLRYDRSSWITAKDVVNTYDEQELRKIFYSYWEEKKTPFIVEAILKARKISPISTTDELADIIQKSSFDPKSKTRVFQALRIEVNDEFWSIRDSLKDAIGLLEVNWIIECITFHSLEDRIVKEIFSSFCTEEIDDFTGQTIKTWIAKKITKKPIIPTEKEIEANPRSRSAKLRIIQKIRTI</sequence>
<dbReference type="PANTHER" id="PTHR11265">
    <property type="entry name" value="S-ADENOSYL-METHYLTRANSFERASE MRAW"/>
    <property type="match status" value="1"/>
</dbReference>
<dbReference type="Gene3D" id="3.40.50.150">
    <property type="entry name" value="Vaccinia Virus protein VP39"/>
    <property type="match status" value="1"/>
</dbReference>
<dbReference type="NCBIfam" id="TIGR00006">
    <property type="entry name" value="16S rRNA (cytosine(1402)-N(4))-methyltransferase RsmH"/>
    <property type="match status" value="1"/>
</dbReference>
<evidence type="ECO:0000256" key="5">
    <source>
        <dbReference type="ARBA" id="ARBA00022691"/>
    </source>
</evidence>
<comment type="function">
    <text evidence="6">Specifically methylates the N4 position of cytidine in position 1402 (C1402) of 16S rRNA.</text>
</comment>
<dbReference type="InterPro" id="IPR002903">
    <property type="entry name" value="RsmH"/>
</dbReference>
<keyword evidence="3 6" id="KW-0489">Methyltransferase</keyword>
<proteinExistence type="inferred from homology"/>
<dbReference type="SUPFAM" id="SSF81799">
    <property type="entry name" value="Putative methyltransferase TM0872, insert domain"/>
    <property type="match status" value="1"/>
</dbReference>
<dbReference type="EMBL" id="AMFJ01000472">
    <property type="protein sequence ID" value="EKE27492.1"/>
    <property type="molecule type" value="Genomic_DNA"/>
</dbReference>
<dbReference type="PANTHER" id="PTHR11265:SF0">
    <property type="entry name" value="12S RRNA N4-METHYLCYTIDINE METHYLTRANSFERASE"/>
    <property type="match status" value="1"/>
</dbReference>
<comment type="caution">
    <text evidence="7">The sequence shown here is derived from an EMBL/GenBank/DDBJ whole genome shotgun (WGS) entry which is preliminary data.</text>
</comment>
<comment type="caution">
    <text evidence="6">Lacks conserved residue(s) required for the propagation of feature annotation.</text>
</comment>
<keyword evidence="5 6" id="KW-0949">S-adenosyl-L-methionine</keyword>
<evidence type="ECO:0000256" key="2">
    <source>
        <dbReference type="ARBA" id="ARBA00022552"/>
    </source>
</evidence>
<comment type="similarity">
    <text evidence="1 6">Belongs to the methyltransferase superfamily. RsmH family.</text>
</comment>
<dbReference type="Gene3D" id="1.10.150.170">
    <property type="entry name" value="Putative methyltransferase TM0872, insert domain"/>
    <property type="match status" value="1"/>
</dbReference>
<evidence type="ECO:0000256" key="3">
    <source>
        <dbReference type="ARBA" id="ARBA00022603"/>
    </source>
</evidence>
<dbReference type="HAMAP" id="MF_01007">
    <property type="entry name" value="16SrRNA_methyltr_H"/>
    <property type="match status" value="1"/>
</dbReference>
<reference evidence="7" key="1">
    <citation type="journal article" date="2012" name="Science">
        <title>Fermentation, hydrogen, and sulfur metabolism in multiple uncultivated bacterial phyla.</title>
        <authorList>
            <person name="Wrighton K.C."/>
            <person name="Thomas B.C."/>
            <person name="Sharon I."/>
            <person name="Miller C.S."/>
            <person name="Castelle C.J."/>
            <person name="VerBerkmoes N.C."/>
            <person name="Wilkins M.J."/>
            <person name="Hettich R.L."/>
            <person name="Lipton M.S."/>
            <person name="Williams K.H."/>
            <person name="Long P.E."/>
            <person name="Banfield J.F."/>
        </authorList>
    </citation>
    <scope>NUCLEOTIDE SEQUENCE [LARGE SCALE GENOMIC DNA]</scope>
</reference>
<dbReference type="EC" id="2.1.1.199" evidence="6"/>
<dbReference type="GO" id="GO:0071424">
    <property type="term" value="F:rRNA (cytosine-N4-)-methyltransferase activity"/>
    <property type="evidence" value="ECO:0007669"/>
    <property type="project" value="UniProtKB-UniRule"/>
</dbReference>
<feature type="binding site" evidence="6">
    <location>
        <position position="75"/>
    </location>
    <ligand>
        <name>S-adenosyl-L-methionine</name>
        <dbReference type="ChEBI" id="CHEBI:59789"/>
    </ligand>
</feature>
<dbReference type="GO" id="GO:0005737">
    <property type="term" value="C:cytoplasm"/>
    <property type="evidence" value="ECO:0007669"/>
    <property type="project" value="UniProtKB-SubCell"/>
</dbReference>
<dbReference type="SUPFAM" id="SSF53335">
    <property type="entry name" value="S-adenosyl-L-methionine-dependent methyltransferases"/>
    <property type="match status" value="1"/>
</dbReference>